<comment type="caution">
    <text evidence="3">The sequence shown here is derived from an EMBL/GenBank/DDBJ whole genome shotgun (WGS) entry which is preliminary data.</text>
</comment>
<evidence type="ECO:0000259" key="1">
    <source>
        <dbReference type="Pfam" id="PF04256"/>
    </source>
</evidence>
<protein>
    <recommendedName>
        <fullName evidence="7">DUF434 domain-containing protein</fullName>
    </recommendedName>
</protein>
<dbReference type="Pfam" id="PF18481">
    <property type="entry name" value="DUF5616"/>
    <property type="match status" value="1"/>
</dbReference>
<reference evidence="4 6" key="2">
    <citation type="journal article" date="2016" name="Front. Microbiol.">
        <title>Industrial Acetogenic Biocatalysts: A Comparative Metabolic and Genomic Analysis.</title>
        <authorList>
            <person name="Bengelsdorf F."/>
            <person name="Poehlein A."/>
            <person name="Sonja S."/>
            <person name="Erz C."/>
            <person name="Hummel T."/>
            <person name="Hoffmeister S."/>
            <person name="Daniel R."/>
            <person name="Durre P."/>
        </authorList>
    </citation>
    <scope>NUCLEOTIDE SEQUENCE [LARGE SCALE GENOMIC DNA]</scope>
    <source>
        <strain evidence="4 6">PTA-10522</strain>
    </source>
</reference>
<evidence type="ECO:0000313" key="6">
    <source>
        <dbReference type="Proteomes" id="UP000093694"/>
    </source>
</evidence>
<dbReference type="EMBL" id="LITQ01000002">
    <property type="protein sequence ID" value="OAA94672.1"/>
    <property type="molecule type" value="Genomic_DNA"/>
</dbReference>
<evidence type="ECO:0000313" key="4">
    <source>
        <dbReference type="EMBL" id="OBR93422.1"/>
    </source>
</evidence>
<dbReference type="PATRIC" id="fig|1705578.3.peg.1707"/>
<gene>
    <name evidence="4" type="ORF">CLCOS_24640</name>
    <name evidence="3" type="ORF">WX73_02384</name>
</gene>
<evidence type="ECO:0000313" key="5">
    <source>
        <dbReference type="Proteomes" id="UP000077384"/>
    </source>
</evidence>
<dbReference type="AlphaFoldDB" id="A0A162LDZ9"/>
<reference evidence="3 5" key="1">
    <citation type="journal article" date="2015" name="Biotechnol. Bioeng.">
        <title>Genome sequence and phenotypic characterization of Caulobacter segnis.</title>
        <authorList>
            <person name="Patel S."/>
            <person name="Fletcher B."/>
            <person name="Scott D.C."/>
            <person name="Ely B."/>
        </authorList>
    </citation>
    <scope>NUCLEOTIDE SEQUENCE [LARGE SCALE GENOMIC DNA]</scope>
    <source>
        <strain evidence="3 5">PS02</strain>
    </source>
</reference>
<dbReference type="Proteomes" id="UP000077384">
    <property type="component" value="Unassembled WGS sequence"/>
</dbReference>
<feature type="domain" description="DUF434" evidence="1">
    <location>
        <begin position="27"/>
        <end position="82"/>
    </location>
</feature>
<dbReference type="PANTHER" id="PTHR42252:SF1">
    <property type="entry name" value="DUF434 DOMAIN-CONTAINING PROTEIN"/>
    <property type="match status" value="1"/>
</dbReference>
<sequence>MNYNLRTVRRGSDPSDNRWFSKESVLKLQKAQVEVSWLLDRGYKMHSIIEMVGNHYQFSLRQRNALQRSTSSKVSCEKRKSKCLPFSCISEDCIYIDGFNLIITLEVALSKGILILCSDSTIRDIAGLRGTYSIVDKTHLALNLIGQEFITLGIPKVKFFLDSGVSNSGRLKNFILEHSIKWNIPVEIELIPNADPLLSKMGRIVTSDSIVLDSCLSWFNIARKIIEDYVPDANIINLSRAISL</sequence>
<dbReference type="EMBL" id="LROR01000053">
    <property type="protein sequence ID" value="OBR93422.1"/>
    <property type="molecule type" value="Genomic_DNA"/>
</dbReference>
<evidence type="ECO:0008006" key="7">
    <source>
        <dbReference type="Google" id="ProtNLM"/>
    </source>
</evidence>
<feature type="domain" description="DUF5616" evidence="2">
    <location>
        <begin position="89"/>
        <end position="223"/>
    </location>
</feature>
<dbReference type="InterPro" id="IPR007368">
    <property type="entry name" value="DUF434"/>
</dbReference>
<name>A0A162LDZ9_9CLOT</name>
<dbReference type="Pfam" id="PF04256">
    <property type="entry name" value="DUF434"/>
    <property type="match status" value="1"/>
</dbReference>
<dbReference type="InterPro" id="IPR041652">
    <property type="entry name" value="DUF5616"/>
</dbReference>
<evidence type="ECO:0000313" key="3">
    <source>
        <dbReference type="EMBL" id="OAA94672.1"/>
    </source>
</evidence>
<dbReference type="PANTHER" id="PTHR42252">
    <property type="entry name" value="DUF5616 DOMAIN-CONTAINING PROTEIN"/>
    <property type="match status" value="1"/>
</dbReference>
<keyword evidence="6" id="KW-1185">Reference proteome</keyword>
<accession>A0A162LDZ9</accession>
<organism evidence="3 5">
    <name type="scientific">Clostridium coskatii</name>
    <dbReference type="NCBI Taxonomy" id="1705578"/>
    <lineage>
        <taxon>Bacteria</taxon>
        <taxon>Bacillati</taxon>
        <taxon>Bacillota</taxon>
        <taxon>Clostridia</taxon>
        <taxon>Eubacteriales</taxon>
        <taxon>Clostridiaceae</taxon>
        <taxon>Clostridium</taxon>
    </lineage>
</organism>
<proteinExistence type="predicted"/>
<dbReference type="Proteomes" id="UP000093694">
    <property type="component" value="Unassembled WGS sequence"/>
</dbReference>
<evidence type="ECO:0000259" key="2">
    <source>
        <dbReference type="Pfam" id="PF18481"/>
    </source>
</evidence>
<dbReference type="RefSeq" id="WP_013239928.1">
    <property type="nucleotide sequence ID" value="NZ_LITQ01000002.1"/>
</dbReference>